<gene>
    <name evidence="2" type="ORF">TTHERM_000499730</name>
</gene>
<proteinExistence type="predicted"/>
<organism evidence="2 3">
    <name type="scientific">Tetrahymena thermophila (strain SB210)</name>
    <dbReference type="NCBI Taxonomy" id="312017"/>
    <lineage>
        <taxon>Eukaryota</taxon>
        <taxon>Sar</taxon>
        <taxon>Alveolata</taxon>
        <taxon>Ciliophora</taxon>
        <taxon>Intramacronucleata</taxon>
        <taxon>Oligohymenophorea</taxon>
        <taxon>Hymenostomatida</taxon>
        <taxon>Tetrahymenina</taxon>
        <taxon>Tetrahymenidae</taxon>
        <taxon>Tetrahymena</taxon>
    </lineage>
</organism>
<keyword evidence="1" id="KW-0732">Signal</keyword>
<dbReference type="RefSeq" id="XP_012654698.1">
    <property type="nucleotide sequence ID" value="XM_012799244.1"/>
</dbReference>
<dbReference type="OrthoDB" id="10520236at2759"/>
<dbReference type="KEGG" id="tet:TTHERM_000499730"/>
<feature type="chain" id="PRO_5004903621" evidence="1">
    <location>
        <begin position="19"/>
        <end position="295"/>
    </location>
</feature>
<evidence type="ECO:0000313" key="3">
    <source>
        <dbReference type="Proteomes" id="UP000009168"/>
    </source>
</evidence>
<reference evidence="3" key="1">
    <citation type="journal article" date="2006" name="PLoS Biol.">
        <title>Macronuclear genome sequence of the ciliate Tetrahymena thermophila, a model eukaryote.</title>
        <authorList>
            <person name="Eisen J.A."/>
            <person name="Coyne R.S."/>
            <person name="Wu M."/>
            <person name="Wu D."/>
            <person name="Thiagarajan M."/>
            <person name="Wortman J.R."/>
            <person name="Badger J.H."/>
            <person name="Ren Q."/>
            <person name="Amedeo P."/>
            <person name="Jones K.M."/>
            <person name="Tallon L.J."/>
            <person name="Delcher A.L."/>
            <person name="Salzberg S.L."/>
            <person name="Silva J.C."/>
            <person name="Haas B.J."/>
            <person name="Majoros W.H."/>
            <person name="Farzad M."/>
            <person name="Carlton J.M."/>
            <person name="Smith R.K. Jr."/>
            <person name="Garg J."/>
            <person name="Pearlman R.E."/>
            <person name="Karrer K.M."/>
            <person name="Sun L."/>
            <person name="Manning G."/>
            <person name="Elde N.C."/>
            <person name="Turkewitz A.P."/>
            <person name="Asai D.J."/>
            <person name="Wilkes D.E."/>
            <person name="Wang Y."/>
            <person name="Cai H."/>
            <person name="Collins K."/>
            <person name="Stewart B.A."/>
            <person name="Lee S.R."/>
            <person name="Wilamowska K."/>
            <person name="Weinberg Z."/>
            <person name="Ruzzo W.L."/>
            <person name="Wloga D."/>
            <person name="Gaertig J."/>
            <person name="Frankel J."/>
            <person name="Tsao C.-C."/>
            <person name="Gorovsky M.A."/>
            <person name="Keeling P.J."/>
            <person name="Waller R.F."/>
            <person name="Patron N.J."/>
            <person name="Cherry J.M."/>
            <person name="Stover N.A."/>
            <person name="Krieger C.J."/>
            <person name="del Toro C."/>
            <person name="Ryder H.F."/>
            <person name="Williamson S.C."/>
            <person name="Barbeau R.A."/>
            <person name="Hamilton E.P."/>
            <person name="Orias E."/>
        </authorList>
    </citation>
    <scope>NUCLEOTIDE SEQUENCE [LARGE SCALE GENOMIC DNA]</scope>
    <source>
        <strain evidence="3">SB210</strain>
    </source>
</reference>
<accession>W7XFG8</accession>
<dbReference type="EMBL" id="GG662548">
    <property type="protein sequence ID" value="EWS72761.1"/>
    <property type="molecule type" value="Genomic_DNA"/>
</dbReference>
<evidence type="ECO:0000313" key="2">
    <source>
        <dbReference type="EMBL" id="EWS72761.1"/>
    </source>
</evidence>
<dbReference type="GeneID" id="24439317"/>
<protein>
    <submittedName>
        <fullName evidence="2">Uncharacterized protein</fullName>
    </submittedName>
</protein>
<dbReference type="AlphaFoldDB" id="W7XFG8"/>
<keyword evidence="3" id="KW-1185">Reference proteome</keyword>
<sequence length="295" mass="33619">MKITWFLGLLLIASAVTAQSLYPHDEEIQIINGEEHVQTPFGLMLRECVHNVPSGTYIQESEDGSVFLTNNEKNFAQRIQKSEKCQKANPRIKLEQWIDNGGWYLPANTTLSKFEANYFVPNTPRTTNNQWIYYFIGSQNNDGSGPEITILQPVLSYFRGWYFQSWNCCPDGQAYNSPSIFNITPHDEVYGSVEVKDSQVTIISQNKLGEQSTLTVDRIGRNFNWIDATLETYQITNCTDYPKGRMTYSQMNVTLSDGTTALPEWYNSFGPSECLGKTVIQDPQTISIYHNVLKE</sequence>
<dbReference type="Proteomes" id="UP000009168">
    <property type="component" value="Unassembled WGS sequence"/>
</dbReference>
<evidence type="ECO:0000256" key="1">
    <source>
        <dbReference type="SAM" id="SignalP"/>
    </source>
</evidence>
<dbReference type="InParanoid" id="W7XFG8"/>
<feature type="signal peptide" evidence="1">
    <location>
        <begin position="1"/>
        <end position="18"/>
    </location>
</feature>
<name>W7XFG8_TETTS</name>